<protein>
    <submittedName>
        <fullName evidence="3">Adenylate/guanylate cyclase domain-containing protein</fullName>
    </submittedName>
</protein>
<dbReference type="SUPFAM" id="SSF55073">
    <property type="entry name" value="Nucleotide cyclase"/>
    <property type="match status" value="1"/>
</dbReference>
<sequence length="579" mass="62633">MERRLAAVLVADFAGYSSHVGRNEELAVRAARGHLDAIELVIGLHRGRVVKTMGDGLLAEFASSRDAVGCAAAIQHRMMERNAPLEASEQMLLRVGVHSGEILSESGDIFGDDVNIAARIEAHAPTGGVAVSECVRDEVAGRLDIAFRDAGSPALKNISRSIRLFDWMPLRQADAPAARPKAVADKPSLAVLPLTNWSASPQTEYIADGLTEDIISALARVPWLFVIARNSSFAYKGTPMDVRQIGRDLGVRYVLEGSMRIQGNRIRVSGQLADTASGAQVWSERFDGTDEDIFDLQDKVTAAVVAAVAPTVQMAEMERAAQSAPGNASAYDYYLQGLAALNRAQVAKAADLLDAAIDASPGYAKAMALRAWCHTLNVAWRVGYAQDTDRARGGELAKAALDLAPGDLEVAAYAGYTLAFFGLEIERGMGLVRQACDGCPSFAWAWTSLAMLEALQGDSDKVLDLAGRARQLNPKDPLWFRALVAIAAVHRDAGRFDEALQAAQEGLQLNPNVVVLYVHLICALCELDRMDEARTMASRLLDLSPEFSVSRFQDHHKYFRAALHTAQNTRWLTAVGLPE</sequence>
<dbReference type="CDD" id="cd07302">
    <property type="entry name" value="CHD"/>
    <property type="match status" value="1"/>
</dbReference>
<dbReference type="InterPro" id="IPR001054">
    <property type="entry name" value="A/G_cyclase"/>
</dbReference>
<dbReference type="RefSeq" id="WP_164131674.1">
    <property type="nucleotide sequence ID" value="NZ_JAAGOX010000032.1"/>
</dbReference>
<dbReference type="Gene3D" id="3.30.70.1230">
    <property type="entry name" value="Nucleotide cyclase"/>
    <property type="match status" value="1"/>
</dbReference>
<dbReference type="GO" id="GO:0004016">
    <property type="term" value="F:adenylate cyclase activity"/>
    <property type="evidence" value="ECO:0007669"/>
    <property type="project" value="UniProtKB-ARBA"/>
</dbReference>
<dbReference type="PROSITE" id="PS50125">
    <property type="entry name" value="GUANYLATE_CYCLASE_2"/>
    <property type="match status" value="1"/>
</dbReference>
<dbReference type="Gene3D" id="1.25.40.10">
    <property type="entry name" value="Tetratricopeptide repeat domain"/>
    <property type="match status" value="1"/>
</dbReference>
<dbReference type="SMART" id="SM00028">
    <property type="entry name" value="TPR"/>
    <property type="match status" value="4"/>
</dbReference>
<reference evidence="3" key="1">
    <citation type="submission" date="2020-02" db="EMBL/GenBank/DDBJ databases">
        <title>Delineation of the pyrene-degrading pathway in Roseobacter clade bacteria by genomic analysis.</title>
        <authorList>
            <person name="Zhou H."/>
            <person name="Wang H."/>
        </authorList>
    </citation>
    <scope>NUCLEOTIDE SEQUENCE</scope>
    <source>
        <strain evidence="3">PrR005</strain>
    </source>
</reference>
<dbReference type="Pfam" id="PF00211">
    <property type="entry name" value="Guanylate_cyc"/>
    <property type="match status" value="1"/>
</dbReference>
<dbReference type="SUPFAM" id="SSF48452">
    <property type="entry name" value="TPR-like"/>
    <property type="match status" value="1"/>
</dbReference>
<accession>A0A6B2NTA4</accession>
<dbReference type="GO" id="GO:0035556">
    <property type="term" value="P:intracellular signal transduction"/>
    <property type="evidence" value="ECO:0007669"/>
    <property type="project" value="InterPro"/>
</dbReference>
<dbReference type="Pfam" id="PF14559">
    <property type="entry name" value="TPR_19"/>
    <property type="match status" value="1"/>
</dbReference>
<dbReference type="InterPro" id="IPR029787">
    <property type="entry name" value="Nucleotide_cyclase"/>
</dbReference>
<dbReference type="EMBL" id="JAAGOX010000032">
    <property type="protein sequence ID" value="NDW46658.1"/>
    <property type="molecule type" value="Genomic_DNA"/>
</dbReference>
<organism evidence="3">
    <name type="scientific">Ruegeria sp. PrR005</name>
    <dbReference type="NCBI Taxonomy" id="2706882"/>
    <lineage>
        <taxon>Bacteria</taxon>
        <taxon>Pseudomonadati</taxon>
        <taxon>Pseudomonadota</taxon>
        <taxon>Alphaproteobacteria</taxon>
        <taxon>Rhodobacterales</taxon>
        <taxon>Roseobacteraceae</taxon>
        <taxon>Ruegeria</taxon>
    </lineage>
</organism>
<dbReference type="InterPro" id="IPR019734">
    <property type="entry name" value="TPR_rpt"/>
</dbReference>
<dbReference type="InterPro" id="IPR011990">
    <property type="entry name" value="TPR-like_helical_dom_sf"/>
</dbReference>
<evidence type="ECO:0000256" key="1">
    <source>
        <dbReference type="PROSITE-ProRule" id="PRU00339"/>
    </source>
</evidence>
<feature type="domain" description="Guanylate cyclase" evidence="2">
    <location>
        <begin position="7"/>
        <end position="121"/>
    </location>
</feature>
<dbReference type="PANTHER" id="PTHR43081">
    <property type="entry name" value="ADENYLATE CYCLASE, TERMINAL-DIFFERENTIATION SPECIFIC-RELATED"/>
    <property type="match status" value="1"/>
</dbReference>
<name>A0A6B2NTA4_9RHOB</name>
<dbReference type="GO" id="GO:0006171">
    <property type="term" value="P:cAMP biosynthetic process"/>
    <property type="evidence" value="ECO:0007669"/>
    <property type="project" value="TreeGrafter"/>
</dbReference>
<keyword evidence="1" id="KW-0802">TPR repeat</keyword>
<comment type="caution">
    <text evidence="3">The sequence shown here is derived from an EMBL/GenBank/DDBJ whole genome shotgun (WGS) entry which is preliminary data.</text>
</comment>
<gene>
    <name evidence="3" type="ORF">G0P99_17030</name>
</gene>
<dbReference type="PANTHER" id="PTHR43081:SF19">
    <property type="entry name" value="PH-SENSITIVE ADENYLATE CYCLASE RV1264"/>
    <property type="match status" value="1"/>
</dbReference>
<proteinExistence type="predicted"/>
<dbReference type="AlphaFoldDB" id="A0A6B2NTA4"/>
<dbReference type="PROSITE" id="PS50005">
    <property type="entry name" value="TPR"/>
    <property type="match status" value="1"/>
</dbReference>
<feature type="repeat" description="TPR" evidence="1">
    <location>
        <begin position="480"/>
        <end position="513"/>
    </location>
</feature>
<dbReference type="InterPro" id="IPR050697">
    <property type="entry name" value="Adenylyl/Guanylyl_Cyclase_3/4"/>
</dbReference>
<evidence type="ECO:0000313" key="3">
    <source>
        <dbReference type="EMBL" id="NDW46658.1"/>
    </source>
</evidence>
<evidence type="ECO:0000259" key="2">
    <source>
        <dbReference type="PROSITE" id="PS50125"/>
    </source>
</evidence>
<dbReference type="Gene3D" id="3.40.50.10070">
    <property type="entry name" value="TolB, N-terminal domain"/>
    <property type="match status" value="1"/>
</dbReference>